<feature type="compositionally biased region" description="Low complexity" evidence="10">
    <location>
        <begin position="1265"/>
        <end position="1323"/>
    </location>
</feature>
<dbReference type="PANTHER" id="PTHR40088">
    <property type="entry name" value="PECTATE LYASE (EUROFUNG)"/>
    <property type="match status" value="1"/>
</dbReference>
<dbReference type="CAZy" id="PL9">
    <property type="family name" value="Polysaccharide Lyase Family 9"/>
</dbReference>
<evidence type="ECO:0000256" key="8">
    <source>
        <dbReference type="ARBA" id="ARBA00038263"/>
    </source>
</evidence>
<evidence type="ECO:0000256" key="4">
    <source>
        <dbReference type="ARBA" id="ARBA00022723"/>
    </source>
</evidence>
<keyword evidence="11" id="KW-0812">Transmembrane</keyword>
<name>C4Z0Y3_LACE2</name>
<evidence type="ECO:0000256" key="7">
    <source>
        <dbReference type="ARBA" id="ARBA00023239"/>
    </source>
</evidence>
<feature type="compositionally biased region" description="Basic and acidic residues" evidence="10">
    <location>
        <begin position="592"/>
        <end position="613"/>
    </location>
</feature>
<dbReference type="GO" id="GO:0016837">
    <property type="term" value="F:carbon-oxygen lyase activity, acting on polysaccharides"/>
    <property type="evidence" value="ECO:0007669"/>
    <property type="project" value="TreeGrafter"/>
</dbReference>
<gene>
    <name evidence="13" type="ordered locus">EUBELI_01249</name>
</gene>
<dbReference type="CAZy" id="PL1">
    <property type="family name" value="Polysaccharide Lyase Family 1"/>
</dbReference>
<feature type="region of interest" description="Disordered" evidence="10">
    <location>
        <begin position="1258"/>
        <end position="1323"/>
    </location>
</feature>
<dbReference type="Pfam" id="PF22842">
    <property type="entry name" value="Pel9A-like_beta_helix"/>
    <property type="match status" value="1"/>
</dbReference>
<accession>C4Z0Y3</accession>
<feature type="region of interest" description="Disordered" evidence="10">
    <location>
        <begin position="739"/>
        <end position="801"/>
    </location>
</feature>
<comment type="similarity">
    <text evidence="8">Belongs to the polysaccharide lyase 9 family.</text>
</comment>
<feature type="region of interest" description="Disordered" evidence="10">
    <location>
        <begin position="583"/>
        <end position="615"/>
    </location>
</feature>
<dbReference type="EMBL" id="CP001104">
    <property type="protein sequence ID" value="ACR72246.1"/>
    <property type="molecule type" value="Genomic_DNA"/>
</dbReference>
<dbReference type="eggNOG" id="COG3866">
    <property type="taxonomic scope" value="Bacteria"/>
</dbReference>
<dbReference type="Pfam" id="PF18283">
    <property type="entry name" value="CBM77"/>
    <property type="match status" value="1"/>
</dbReference>
<dbReference type="eggNOG" id="COG3266">
    <property type="taxonomic scope" value="Bacteria"/>
</dbReference>
<dbReference type="GO" id="GO:0005576">
    <property type="term" value="C:extracellular region"/>
    <property type="evidence" value="ECO:0007669"/>
    <property type="project" value="UniProtKB-SubCell"/>
</dbReference>
<comment type="similarity">
    <text evidence="9">Belongs to the polysaccharide lyase 1 family.</text>
</comment>
<organism evidence="13 14">
    <name type="scientific">Lachnospira eligens (strain ATCC 27750 / DSM 3376 / VPI C15-48 / C15-B4)</name>
    <name type="common">Eubacterium eligens</name>
    <dbReference type="NCBI Taxonomy" id="515620"/>
    <lineage>
        <taxon>Bacteria</taxon>
        <taxon>Bacillati</taxon>
        <taxon>Bacillota</taxon>
        <taxon>Clostridia</taxon>
        <taxon>Lachnospirales</taxon>
        <taxon>Lachnospiraceae</taxon>
        <taxon>Lachnospira</taxon>
    </lineage>
</organism>
<feature type="domain" description="Pectate lyase" evidence="12">
    <location>
        <begin position="219"/>
        <end position="419"/>
    </location>
</feature>
<proteinExistence type="inferred from homology"/>
<evidence type="ECO:0000313" key="14">
    <source>
        <dbReference type="Proteomes" id="UP000001476"/>
    </source>
</evidence>
<protein>
    <submittedName>
        <fullName evidence="13">Polysaccharide Lyase Family 1 modular protein with two candidate pectate lyase domains</fullName>
    </submittedName>
</protein>
<dbReference type="RefSeq" id="WP_012739481.1">
    <property type="nucleotide sequence ID" value="NC_012778.1"/>
</dbReference>
<evidence type="ECO:0000256" key="10">
    <source>
        <dbReference type="SAM" id="MobiDB-lite"/>
    </source>
</evidence>
<dbReference type="InterPro" id="IPR052052">
    <property type="entry name" value="Polysaccharide_Lyase_9"/>
</dbReference>
<feature type="compositionally biased region" description="Basic and acidic residues" evidence="10">
    <location>
        <begin position="766"/>
        <end position="786"/>
    </location>
</feature>
<keyword evidence="9" id="KW-0119">Carbohydrate metabolism</keyword>
<dbReference type="InterPro" id="IPR011050">
    <property type="entry name" value="Pectin_lyase_fold/virulence"/>
</dbReference>
<dbReference type="SMART" id="SM00710">
    <property type="entry name" value="PbH1"/>
    <property type="match status" value="10"/>
</dbReference>
<dbReference type="SMART" id="SM00656">
    <property type="entry name" value="Amb_all"/>
    <property type="match status" value="1"/>
</dbReference>
<dbReference type="KEGG" id="eel:EUBELI_01249"/>
<dbReference type="Gene3D" id="2.160.20.10">
    <property type="entry name" value="Single-stranded right-handed beta-helix, Pectin lyase-like"/>
    <property type="match status" value="2"/>
</dbReference>
<feature type="compositionally biased region" description="Polar residues" evidence="10">
    <location>
        <begin position="1539"/>
        <end position="1548"/>
    </location>
</feature>
<reference evidence="13 14" key="1">
    <citation type="journal article" date="2009" name="Proc. Natl. Acad. Sci. U.S.A.">
        <title>Characterizing a model human gut microbiota composed of members of its two dominant bacterial phyla.</title>
        <authorList>
            <person name="Mahowald M.A."/>
            <person name="Rey F.E."/>
            <person name="Seedorf H."/>
            <person name="Turnbaugh P.J."/>
            <person name="Fulton R.S."/>
            <person name="Wollam A."/>
            <person name="Shah N."/>
            <person name="Wang C."/>
            <person name="Magrini V."/>
            <person name="Wilson R.K."/>
            <person name="Cantarel B.L."/>
            <person name="Coutinho P.M."/>
            <person name="Henrissat B."/>
            <person name="Crock L.W."/>
            <person name="Russell A."/>
            <person name="Verberkmoes N.C."/>
            <person name="Hettich R.L."/>
            <person name="Gordon J.I."/>
        </authorList>
    </citation>
    <scope>NUCLEOTIDE SEQUENCE [LARGE SCALE GENOMIC DNA]</scope>
    <source>
        <strain evidence="14">ATCC 27750 / DSM 3376 / VPI C15-48 / C15-B4</strain>
    </source>
</reference>
<feature type="region of interest" description="Disordered" evidence="10">
    <location>
        <begin position="1474"/>
        <end position="1549"/>
    </location>
</feature>
<feature type="compositionally biased region" description="Low complexity" evidence="10">
    <location>
        <begin position="1477"/>
        <end position="1538"/>
    </location>
</feature>
<keyword evidence="9" id="KW-0624">Polysaccharide degradation</keyword>
<evidence type="ECO:0000256" key="5">
    <source>
        <dbReference type="ARBA" id="ARBA00022729"/>
    </source>
</evidence>
<dbReference type="GeneID" id="71415247"/>
<comment type="subcellular location">
    <subcellularLocation>
        <location evidence="2 9">Secreted</location>
    </subcellularLocation>
</comment>
<dbReference type="InterPro" id="IPR053868">
    <property type="entry name" value="Pel9A-like_beta_helix"/>
</dbReference>
<evidence type="ECO:0000256" key="6">
    <source>
        <dbReference type="ARBA" id="ARBA00022837"/>
    </source>
</evidence>
<evidence type="ECO:0000256" key="2">
    <source>
        <dbReference type="ARBA" id="ARBA00004613"/>
    </source>
</evidence>
<evidence type="ECO:0000313" key="13">
    <source>
        <dbReference type="EMBL" id="ACR72246.1"/>
    </source>
</evidence>
<evidence type="ECO:0000256" key="1">
    <source>
        <dbReference type="ARBA" id="ARBA00001913"/>
    </source>
</evidence>
<dbReference type="Proteomes" id="UP000001476">
    <property type="component" value="Chromosome"/>
</dbReference>
<keyword evidence="5" id="KW-0732">Signal</keyword>
<evidence type="ECO:0000256" key="9">
    <source>
        <dbReference type="RuleBase" id="RU361173"/>
    </source>
</evidence>
<keyword evidence="11" id="KW-1133">Transmembrane helix</keyword>
<keyword evidence="4" id="KW-0479">Metal-binding</keyword>
<dbReference type="HOGENOM" id="CLU_003371_0_0_9"/>
<keyword evidence="7 9" id="KW-0456">Lyase</keyword>
<sequence>MKAIISKAARRKWAWILVLVMTVSIVIPTSLLTAKAEVSAVKFIDGTSAGWLESAYAQWSIDKEADGYTAYIKKADADDSAYTRIDNELIRKYNDYWRVDAVGLAAGDYVIKVVPVKDGKEVAGKAKVTDTLTVSSYDRSGFAFSSESKYKTGSGAYNEDGTLKKDAIVLYVTNDNAKTIKASVKEAKGEKEYTGLQTIIDAYTKSASKGIETRALDVRVIGCVTDAAMDKFSSSSEGVQIKGASAYSNLNMTIEGIGNDATINGFGFLLRNAGNVEMRNFSIINFMDDGISLDTANCNVWIHNVDLYYGKAGGDADQAKGDGSIDIKGNSQYITVSYVHFYDSGKCSLCGMKSESGPNYITYHHNWFDHSDSRHARVRTMSVHMYNNYYDGNAKYGAGSTMGSSLFIQNNYFNNCKYPMLSSKQGSDALGEGTFSGENGGIIKASGNVIVGAQKIIYANAVSETGDSANAASFDAYLAKSADEKVPSSYKTVAGGTSYDNFDTTKDLGVKSGSLNNAEDVPSVVTSSKGAGSLGRGVIDWKFTDADNDDYSVNKELKATVTNYRNTSLVSVGGVKGTVVAPEQPTKSTEATTKETEATTKDNETTKAEETTKETAATGATHTYIADNETNDSYFSISESLKSIKATYNGKTYSKAVKLDSKGSIAFKTTTDNATLSILVSAKKSDSSVKVNDDVLFSNIGTSVEYRTVELGKAGTYVIKQKKNENYIYMVVVTEKGQASTESSTKATEATTKATEATTKATEATTKNEETTKETEAITKNEETTKETQTPSVPSEAGEYDSKSLSYSGAYTDISTKKDSEFKNAKYVSTSEEIRAAIDNAKAGDVIIIKEGTYKFDSIESLMATDDKGKTGAPALYITNNGVADNYIILKAEYGKSVKFDFSSQKLASFNRGLIHYADYWYFEGINFYHAGDNGVLLSGNNNIFEKCVFEANRDTGLQIARKDANAQPIKDTWPSNNLIINCTSFNNVDPVDEGGNGENADGFAAKLTCGEGNVFDGCISYCNSDDGWDLYAKPATGSIGVVTIRNCIAYGNGKLSDGSGEAAGDMNGFKLGGSNKAVPTPHVVLNCLALNNGACGFTDNGNGGALTIMNCTSVANGKYAKKSNFTFYRSSSDSMYMGLVSVNDTDSDKFVGKMLNSIYFNSKKYYRISGMIPTVMASGDKKGDVVSNPSGISGMFINTNNTIDTNKNIDSQIRNADGTINVKGLYETTGEYATMGAHFSAANQIIKVLVNTNVKEDETKTEETSSSQETTKATQAPTKATEATTKETQAPTKATEATTKETQAPTKATEATTQNPTTAAPTEAAGKKLVLNANDMTAGDINSSIYADGFKIIASADSMVSVDSNSKSYNGKNFKQRIKLGGTGTTTKRAIEFKTAGASTVTVYAMSSSSKEARKLQILDDDGKVVASSAELGGKNLVSATFNIKEAGEYYLAGVSGGVNVYYIEVSNGIALTGSTETPTTKPTETPTTKPTVAPTEAPTTEPTVAPTEAPTTEPTVAPTEAPTTELTVAPTEAPTTKPTQAAGSTTEAKRAEIAADEEKITNSQVETVASDTTASAKTPEVAADETKTGDASHMMMYVIIFISALAVFTGVAVVSKRRRVK</sequence>
<dbReference type="InterPro" id="IPR006626">
    <property type="entry name" value="PbH1"/>
</dbReference>
<dbReference type="InterPro" id="IPR041253">
    <property type="entry name" value="CBM77"/>
</dbReference>
<dbReference type="InterPro" id="IPR012334">
    <property type="entry name" value="Pectin_lyas_fold"/>
</dbReference>
<dbReference type="InterPro" id="IPR002022">
    <property type="entry name" value="Pec_lyase"/>
</dbReference>
<dbReference type="GO" id="GO:0046872">
    <property type="term" value="F:metal ion binding"/>
    <property type="evidence" value="ECO:0007669"/>
    <property type="project" value="UniProtKB-KW"/>
</dbReference>
<dbReference type="SUPFAM" id="SSF51126">
    <property type="entry name" value="Pectin lyase-like"/>
    <property type="match status" value="2"/>
</dbReference>
<feature type="compositionally biased region" description="Low complexity" evidence="10">
    <location>
        <begin position="741"/>
        <end position="765"/>
    </location>
</feature>
<dbReference type="PANTHER" id="PTHR40088:SF1">
    <property type="entry name" value="PECTATE LYASE PEL9"/>
    <property type="match status" value="1"/>
</dbReference>
<dbReference type="eggNOG" id="COG4677">
    <property type="taxonomic scope" value="Bacteria"/>
</dbReference>
<comment type="cofactor">
    <cofactor evidence="1">
        <name>Ca(2+)</name>
        <dbReference type="ChEBI" id="CHEBI:29108"/>
    </cofactor>
</comment>
<evidence type="ECO:0000256" key="11">
    <source>
        <dbReference type="SAM" id="Phobius"/>
    </source>
</evidence>
<keyword evidence="11" id="KW-0472">Membrane</keyword>
<feature type="transmembrane region" description="Helical" evidence="11">
    <location>
        <begin position="1596"/>
        <end position="1616"/>
    </location>
</feature>
<keyword evidence="3 9" id="KW-0964">Secreted</keyword>
<evidence type="ECO:0000259" key="12">
    <source>
        <dbReference type="SMART" id="SM00656"/>
    </source>
</evidence>
<feature type="transmembrane region" description="Helical" evidence="11">
    <location>
        <begin position="12"/>
        <end position="32"/>
    </location>
</feature>
<dbReference type="STRING" id="515620.EUBELI_01249"/>
<evidence type="ECO:0000256" key="3">
    <source>
        <dbReference type="ARBA" id="ARBA00022525"/>
    </source>
</evidence>
<keyword evidence="14" id="KW-1185">Reference proteome</keyword>
<dbReference type="Pfam" id="PF00544">
    <property type="entry name" value="Pectate_lyase_4"/>
    <property type="match status" value="1"/>
</dbReference>
<keyword evidence="6" id="KW-0106">Calcium</keyword>
<dbReference type="GO" id="GO:0000272">
    <property type="term" value="P:polysaccharide catabolic process"/>
    <property type="evidence" value="ECO:0007669"/>
    <property type="project" value="UniProtKB-KW"/>
</dbReference>